<evidence type="ECO:0000256" key="2">
    <source>
        <dbReference type="ARBA" id="ARBA00008889"/>
    </source>
</evidence>
<dbReference type="GO" id="GO:0000027">
    <property type="term" value="P:ribosomal large subunit assembly"/>
    <property type="evidence" value="ECO:0007669"/>
    <property type="project" value="InterPro"/>
</dbReference>
<comment type="caution">
    <text evidence="8">The sequence shown here is derived from an EMBL/GenBank/DDBJ whole genome shotgun (WGS) entry which is preliminary data.</text>
</comment>
<dbReference type="GO" id="GO:0005840">
    <property type="term" value="C:ribosome"/>
    <property type="evidence" value="ECO:0007669"/>
    <property type="project" value="UniProtKB-KW"/>
</dbReference>
<evidence type="ECO:0000256" key="1">
    <source>
        <dbReference type="ARBA" id="ARBA00004046"/>
    </source>
</evidence>
<dbReference type="InterPro" id="IPR043141">
    <property type="entry name" value="Ribosomal_uL10-like_sf"/>
</dbReference>
<dbReference type="InterPro" id="IPR043164">
    <property type="entry name" value="Ribosomal_uL10-like_insert_sf"/>
</dbReference>
<dbReference type="InterPro" id="IPR040637">
    <property type="entry name" value="Ribosomal_uL10-like_insert"/>
</dbReference>
<dbReference type="Proteomes" id="UP000664859">
    <property type="component" value="Unassembled WGS sequence"/>
</dbReference>
<dbReference type="AlphaFoldDB" id="A0A835Z2W2"/>
<comment type="subunit">
    <text evidence="5">Associates with the pre-60S ribosomal particle.</text>
</comment>
<dbReference type="Pfam" id="PF17777">
    <property type="entry name" value="RL10P_insert"/>
    <property type="match status" value="1"/>
</dbReference>
<gene>
    <name evidence="8" type="ORF">JKP88DRAFT_194537</name>
</gene>
<evidence type="ECO:0000256" key="5">
    <source>
        <dbReference type="RuleBase" id="RU364039"/>
    </source>
</evidence>
<dbReference type="InterPro" id="IPR051742">
    <property type="entry name" value="Ribosome_Assembly_uL10"/>
</dbReference>
<evidence type="ECO:0000313" key="8">
    <source>
        <dbReference type="EMBL" id="KAG5185428.1"/>
    </source>
</evidence>
<dbReference type="GO" id="GO:0003723">
    <property type="term" value="F:RNA binding"/>
    <property type="evidence" value="ECO:0007669"/>
    <property type="project" value="TreeGrafter"/>
</dbReference>
<feature type="domain" description="Large ribosomal subunit protein uL10-like insertion" evidence="7">
    <location>
        <begin position="126"/>
        <end position="192"/>
    </location>
</feature>
<comment type="similarity">
    <text evidence="2 5">Belongs to the universal ribosomal protein uL10 family.</text>
</comment>
<name>A0A835Z2W2_9STRA</name>
<keyword evidence="9" id="KW-1185">Reference proteome</keyword>
<sequence>MPKSKRNKTVSLTSTAKKGRTLKQAVIKDIRDHIDSHQRLFVFRYDNMRSRLMKDVRLDFRGDSRFFMGKNTIMQRALGTSVEDEYSDNLRQVSRHIRGQCGLLVTNRSQEAVLSYFADLAVPEFANAGFFAQETITLPVGPTQWPVGMMDQLRKLGLQVEVQDSQLWLRKECDMCKKGQALTPEQAKLLTLHDRKISVFKIKLTCRWSEGDFEEYAAPDAGAETAAAETAEAPDDDEDTMDT</sequence>
<evidence type="ECO:0000256" key="4">
    <source>
        <dbReference type="ARBA" id="ARBA00023242"/>
    </source>
</evidence>
<protein>
    <recommendedName>
        <fullName evidence="5">Ribosome assembly factor mrt4</fullName>
    </recommendedName>
</protein>
<proteinExistence type="inferred from homology"/>
<dbReference type="InterPro" id="IPR001790">
    <property type="entry name" value="Ribosomal_uL10"/>
</dbReference>
<organism evidence="8 9">
    <name type="scientific">Tribonema minus</name>
    <dbReference type="NCBI Taxonomy" id="303371"/>
    <lineage>
        <taxon>Eukaryota</taxon>
        <taxon>Sar</taxon>
        <taxon>Stramenopiles</taxon>
        <taxon>Ochrophyta</taxon>
        <taxon>PX clade</taxon>
        <taxon>Xanthophyceae</taxon>
        <taxon>Tribonematales</taxon>
        <taxon>Tribonemataceae</taxon>
        <taxon>Tribonema</taxon>
    </lineage>
</organism>
<dbReference type="InterPro" id="IPR033867">
    <property type="entry name" value="Mrt4"/>
</dbReference>
<dbReference type="GO" id="GO:0005737">
    <property type="term" value="C:cytoplasm"/>
    <property type="evidence" value="ECO:0007669"/>
    <property type="project" value="UniProtKB-SubCell"/>
</dbReference>
<feature type="region of interest" description="Disordered" evidence="6">
    <location>
        <begin position="217"/>
        <end position="243"/>
    </location>
</feature>
<dbReference type="PANTHER" id="PTHR45841">
    <property type="entry name" value="MRNA TURNOVER PROTEIN 4 MRTO4"/>
    <property type="match status" value="1"/>
</dbReference>
<comment type="subcellular location">
    <subcellularLocation>
        <location evidence="5">Cytoplasm</location>
    </subcellularLocation>
    <subcellularLocation>
        <location evidence="5">Nucleus</location>
        <location evidence="5">Nucleolus</location>
    </subcellularLocation>
</comment>
<keyword evidence="4 5" id="KW-0539">Nucleus</keyword>
<keyword evidence="8" id="KW-0687">Ribonucleoprotein</keyword>
<evidence type="ECO:0000313" key="9">
    <source>
        <dbReference type="Proteomes" id="UP000664859"/>
    </source>
</evidence>
<keyword evidence="3 5" id="KW-0963">Cytoplasm</keyword>
<dbReference type="Pfam" id="PF00466">
    <property type="entry name" value="Ribosomal_L10"/>
    <property type="match status" value="1"/>
</dbReference>
<dbReference type="SUPFAM" id="SSF160369">
    <property type="entry name" value="Ribosomal protein L10-like"/>
    <property type="match status" value="1"/>
</dbReference>
<dbReference type="OrthoDB" id="10262308at2759"/>
<keyword evidence="5" id="KW-0690">Ribosome biogenesis</keyword>
<comment type="function">
    <text evidence="1 5">Component of the ribosome assembly machinery. Nuclear paralog of the ribosomal protein P0, it binds pre-60S subunits at an early stage of assembly in the nucleolus, and is replaced by P0 in cytoplasmic pre-60S subunits and mature 80S ribosomes.</text>
</comment>
<dbReference type="CDD" id="cd05796">
    <property type="entry name" value="Ribosomal_P0_like"/>
    <property type="match status" value="1"/>
</dbReference>
<reference evidence="8" key="1">
    <citation type="submission" date="2021-02" db="EMBL/GenBank/DDBJ databases">
        <title>First Annotated Genome of the Yellow-green Alga Tribonema minus.</title>
        <authorList>
            <person name="Mahan K.M."/>
        </authorList>
    </citation>
    <scope>NUCLEOTIDE SEQUENCE</scope>
    <source>
        <strain evidence="8">UTEX B ZZ1240</strain>
    </source>
</reference>
<evidence type="ECO:0000259" key="7">
    <source>
        <dbReference type="Pfam" id="PF17777"/>
    </source>
</evidence>
<dbReference type="GO" id="GO:0005730">
    <property type="term" value="C:nucleolus"/>
    <property type="evidence" value="ECO:0007669"/>
    <property type="project" value="UniProtKB-SubCell"/>
</dbReference>
<accession>A0A835Z2W2</accession>
<dbReference type="GO" id="GO:0000956">
    <property type="term" value="P:nuclear-transcribed mRNA catabolic process"/>
    <property type="evidence" value="ECO:0007669"/>
    <property type="project" value="TreeGrafter"/>
</dbReference>
<dbReference type="Gene3D" id="3.90.105.20">
    <property type="match status" value="1"/>
</dbReference>
<dbReference type="EMBL" id="JAFCMP010000133">
    <property type="protein sequence ID" value="KAG5185428.1"/>
    <property type="molecule type" value="Genomic_DNA"/>
</dbReference>
<evidence type="ECO:0000256" key="6">
    <source>
        <dbReference type="SAM" id="MobiDB-lite"/>
    </source>
</evidence>
<feature type="compositionally biased region" description="Low complexity" evidence="6">
    <location>
        <begin position="218"/>
        <end position="231"/>
    </location>
</feature>
<dbReference type="GO" id="GO:0006364">
    <property type="term" value="P:rRNA processing"/>
    <property type="evidence" value="ECO:0007669"/>
    <property type="project" value="TreeGrafter"/>
</dbReference>
<dbReference type="FunFam" id="3.30.70.1730:FF:000005">
    <property type="entry name" value="Ribosome assembly factor mrt4"/>
    <property type="match status" value="1"/>
</dbReference>
<keyword evidence="8" id="KW-0689">Ribosomal protein</keyword>
<feature type="compositionally biased region" description="Acidic residues" evidence="6">
    <location>
        <begin position="232"/>
        <end position="243"/>
    </location>
</feature>
<dbReference type="GO" id="GO:0030687">
    <property type="term" value="C:preribosome, large subunit precursor"/>
    <property type="evidence" value="ECO:0007669"/>
    <property type="project" value="TreeGrafter"/>
</dbReference>
<dbReference type="Gene3D" id="3.30.70.1730">
    <property type="match status" value="1"/>
</dbReference>
<evidence type="ECO:0000256" key="3">
    <source>
        <dbReference type="ARBA" id="ARBA00022490"/>
    </source>
</evidence>
<dbReference type="PANTHER" id="PTHR45841:SF1">
    <property type="entry name" value="MRNA TURNOVER PROTEIN 4 HOMOLOG"/>
    <property type="match status" value="1"/>
</dbReference>